<reference evidence="5 6" key="1">
    <citation type="journal article" date="2018" name="G3 (Bethesda)">
        <title>Phylogenetic and Phylogenomic Definition of Rhizopus Species.</title>
        <authorList>
            <person name="Gryganskyi A.P."/>
            <person name="Golan J."/>
            <person name="Dolatabadi S."/>
            <person name="Mondo S."/>
            <person name="Robb S."/>
            <person name="Idnurm A."/>
            <person name="Muszewska A."/>
            <person name="Steczkiewicz K."/>
            <person name="Masonjones S."/>
            <person name="Liao H.L."/>
            <person name="Gajdeczka M.T."/>
            <person name="Anike F."/>
            <person name="Vuek A."/>
            <person name="Anishchenko I.M."/>
            <person name="Voigt K."/>
            <person name="de Hoog G.S."/>
            <person name="Smith M.E."/>
            <person name="Heitman J."/>
            <person name="Vilgalys R."/>
            <person name="Stajich J.E."/>
        </authorList>
    </citation>
    <scope>NUCLEOTIDE SEQUENCE [LARGE SCALE GENOMIC DNA]</scope>
    <source>
        <strain evidence="5 6">LSU 92-RS-03</strain>
    </source>
</reference>
<evidence type="ECO:0000256" key="1">
    <source>
        <dbReference type="ARBA" id="ARBA00022658"/>
    </source>
</evidence>
<dbReference type="InterPro" id="IPR008937">
    <property type="entry name" value="Ras-like_GEF"/>
</dbReference>
<dbReference type="Gene3D" id="1.10.840.10">
    <property type="entry name" value="Ras guanine-nucleotide exchange factors catalytic domain"/>
    <property type="match status" value="1"/>
</dbReference>
<dbReference type="Proteomes" id="UP000253551">
    <property type="component" value="Unassembled WGS sequence"/>
</dbReference>
<dbReference type="GO" id="GO:0005886">
    <property type="term" value="C:plasma membrane"/>
    <property type="evidence" value="ECO:0007669"/>
    <property type="project" value="TreeGrafter"/>
</dbReference>
<dbReference type="SUPFAM" id="SSF48366">
    <property type="entry name" value="Ras GEF"/>
    <property type="match status" value="1"/>
</dbReference>
<dbReference type="InterPro" id="IPR000651">
    <property type="entry name" value="Ras-like_Gua-exchang_fac_N"/>
</dbReference>
<evidence type="ECO:0000256" key="2">
    <source>
        <dbReference type="PROSITE-ProRule" id="PRU00168"/>
    </source>
</evidence>
<dbReference type="EMBL" id="PJQM01000096">
    <property type="protein sequence ID" value="RCI06744.1"/>
    <property type="molecule type" value="Genomic_DNA"/>
</dbReference>
<dbReference type="SMART" id="SM00147">
    <property type="entry name" value="RasGEF"/>
    <property type="match status" value="1"/>
</dbReference>
<dbReference type="Gene3D" id="1.20.870.10">
    <property type="entry name" value="Son of sevenless (SoS) protein Chain: S domain 1"/>
    <property type="match status" value="1"/>
</dbReference>
<dbReference type="PROSITE" id="PS50009">
    <property type="entry name" value="RASGEF_CAT"/>
    <property type="match status" value="1"/>
</dbReference>
<gene>
    <name evidence="5" type="ORF">CU098_013871</name>
</gene>
<name>A0A367KX47_RHIST</name>
<dbReference type="GO" id="GO:0007265">
    <property type="term" value="P:Ras protein signal transduction"/>
    <property type="evidence" value="ECO:0007669"/>
    <property type="project" value="TreeGrafter"/>
</dbReference>
<feature type="domain" description="Ras-GEF" evidence="3">
    <location>
        <begin position="264"/>
        <end position="413"/>
    </location>
</feature>
<protein>
    <recommendedName>
        <fullName evidence="7">Ras-GEF domain-containing protein</fullName>
    </recommendedName>
</protein>
<dbReference type="InterPro" id="IPR036964">
    <property type="entry name" value="RASGEF_cat_dom_sf"/>
</dbReference>
<comment type="caution">
    <text evidence="5">The sequence shown here is derived from an EMBL/GenBank/DDBJ whole genome shotgun (WGS) entry which is preliminary data.</text>
</comment>
<feature type="domain" description="N-terminal Ras-GEF" evidence="4">
    <location>
        <begin position="136"/>
        <end position="247"/>
    </location>
</feature>
<proteinExistence type="predicted"/>
<keyword evidence="6" id="KW-1185">Reference proteome</keyword>
<dbReference type="PROSITE" id="PS50212">
    <property type="entry name" value="RASGEF_NTER"/>
    <property type="match status" value="1"/>
</dbReference>
<dbReference type="GO" id="GO:0005085">
    <property type="term" value="F:guanyl-nucleotide exchange factor activity"/>
    <property type="evidence" value="ECO:0007669"/>
    <property type="project" value="UniProtKB-KW"/>
</dbReference>
<evidence type="ECO:0000259" key="3">
    <source>
        <dbReference type="PROSITE" id="PS50009"/>
    </source>
</evidence>
<evidence type="ECO:0000313" key="5">
    <source>
        <dbReference type="EMBL" id="RCI06744.1"/>
    </source>
</evidence>
<evidence type="ECO:0000313" key="6">
    <source>
        <dbReference type="Proteomes" id="UP000253551"/>
    </source>
</evidence>
<dbReference type="PANTHER" id="PTHR23113">
    <property type="entry name" value="GUANINE NUCLEOTIDE EXCHANGE FACTOR"/>
    <property type="match status" value="1"/>
</dbReference>
<keyword evidence="1 2" id="KW-0344">Guanine-nucleotide releasing factor</keyword>
<dbReference type="Pfam" id="PF00617">
    <property type="entry name" value="RasGEF"/>
    <property type="match status" value="1"/>
</dbReference>
<feature type="non-terminal residue" evidence="5">
    <location>
        <position position="413"/>
    </location>
</feature>
<organism evidence="5 6">
    <name type="scientific">Rhizopus stolonifer</name>
    <name type="common">Rhizopus nigricans</name>
    <dbReference type="NCBI Taxonomy" id="4846"/>
    <lineage>
        <taxon>Eukaryota</taxon>
        <taxon>Fungi</taxon>
        <taxon>Fungi incertae sedis</taxon>
        <taxon>Mucoromycota</taxon>
        <taxon>Mucoromycotina</taxon>
        <taxon>Mucoromycetes</taxon>
        <taxon>Mucorales</taxon>
        <taxon>Mucorineae</taxon>
        <taxon>Rhizopodaceae</taxon>
        <taxon>Rhizopus</taxon>
    </lineage>
</organism>
<dbReference type="OrthoDB" id="546434at2759"/>
<dbReference type="STRING" id="4846.A0A367KX47"/>
<evidence type="ECO:0000259" key="4">
    <source>
        <dbReference type="PROSITE" id="PS50212"/>
    </source>
</evidence>
<evidence type="ECO:0008006" key="7">
    <source>
        <dbReference type="Google" id="ProtNLM"/>
    </source>
</evidence>
<dbReference type="AlphaFoldDB" id="A0A367KX47"/>
<dbReference type="InterPro" id="IPR001895">
    <property type="entry name" value="RASGEF_cat_dom"/>
</dbReference>
<accession>A0A367KX47</accession>
<sequence>MYQINTRKRRNSETMMIHPLSPIPSSQSAICIQDNTTSDLTYTSRFLDNQPILPPRKVSDSALLKKPMIPPRTSSMPLNNRLQIKKSDENSWTTFLKLNKKSKNHPIKKIKSVGLKENVRVVENDQTILVLGWTEDRYQIIAGKREALFEKLMEEEENYVDVYLMNHTNFISSTKLLNQLIQVFYTQCALQTRILFIIHRWLLLYFYDFNDKLLLDQLNSFLSQEYIFNDQIYQMQSIIQQHRPCLYIQPKHIIPADRPIFSINSQDLAHYLSLVDHYLFDYISSNELIHYGDKDEHLGVDLMTQRFNKLNRWVINELVGIKSLKLKKVLITKFIEISKICFELNNFHSSMIITMGLSSTCTKLKQAWQSLSHRDTNTFRLLQKLLNVNANMRYYRHKLQSVQKLPCIPFLPV</sequence>
<dbReference type="InterPro" id="IPR023578">
    <property type="entry name" value="Ras_GEF_dom_sf"/>
</dbReference>
<dbReference type="PANTHER" id="PTHR23113:SF368">
    <property type="entry name" value="CELL DIVISION CONTROL PROTEIN 25"/>
    <property type="match status" value="1"/>
</dbReference>
<dbReference type="Pfam" id="PF00618">
    <property type="entry name" value="RasGEF_N"/>
    <property type="match status" value="1"/>
</dbReference>